<dbReference type="Gene3D" id="3.30.200.20">
    <property type="entry name" value="Phosphorylase Kinase, domain 1"/>
    <property type="match status" value="1"/>
</dbReference>
<dbReference type="Pfam" id="PF22697">
    <property type="entry name" value="SOS1_NGEF_PH"/>
    <property type="match status" value="1"/>
</dbReference>
<dbReference type="Pfam" id="PF07679">
    <property type="entry name" value="I-set"/>
    <property type="match status" value="1"/>
</dbReference>
<dbReference type="InterPro" id="IPR000719">
    <property type="entry name" value="Prot_kinase_dom"/>
</dbReference>
<name>A0ABV0MFC3_9TELE</name>
<dbReference type="Gene3D" id="1.10.510.10">
    <property type="entry name" value="Transferase(Phosphotransferase) domain 1"/>
    <property type="match status" value="1"/>
</dbReference>
<evidence type="ECO:0000256" key="5">
    <source>
        <dbReference type="ARBA" id="ARBA00023319"/>
    </source>
</evidence>
<dbReference type="CDD" id="cd11853">
    <property type="entry name" value="SH3_Kalirin_2"/>
    <property type="match status" value="1"/>
</dbReference>
<dbReference type="InterPro" id="IPR036179">
    <property type="entry name" value="Ig-like_dom_sf"/>
</dbReference>
<comment type="subcellular location">
    <subcellularLocation>
        <location evidence="1">Cytoplasm</location>
    </subcellularLocation>
</comment>
<evidence type="ECO:0000256" key="1">
    <source>
        <dbReference type="ARBA" id="ARBA00004496"/>
    </source>
</evidence>
<keyword evidence="6" id="KW-0547">Nucleotide-binding</keyword>
<keyword evidence="5" id="KW-0393">Immunoglobulin domain</keyword>
<protein>
    <submittedName>
        <fullName evidence="11">Uncharacterized protein</fullName>
    </submittedName>
</protein>
<dbReference type="Gene3D" id="2.30.29.30">
    <property type="entry name" value="Pleckstrin-homology domain (PH domain)/Phosphotyrosine-binding domain (PTB)"/>
    <property type="match status" value="1"/>
</dbReference>
<reference evidence="11 12" key="1">
    <citation type="submission" date="2021-06" db="EMBL/GenBank/DDBJ databases">
        <authorList>
            <person name="Palmer J.M."/>
        </authorList>
    </citation>
    <scope>NUCLEOTIDE SEQUENCE [LARGE SCALE GENOMIC DNA]</scope>
    <source>
        <strain evidence="11 12">GA_2019</strain>
        <tissue evidence="11">Muscle</tissue>
    </source>
</reference>
<dbReference type="PROSITE" id="PS50003">
    <property type="entry name" value="PH_DOMAIN"/>
    <property type="match status" value="1"/>
</dbReference>
<dbReference type="Pfam" id="PF00069">
    <property type="entry name" value="Pkinase"/>
    <property type="match status" value="2"/>
</dbReference>
<feature type="compositionally biased region" description="Low complexity" evidence="7">
    <location>
        <begin position="158"/>
        <end position="175"/>
    </location>
</feature>
<evidence type="ECO:0000259" key="9">
    <source>
        <dbReference type="PROSITE" id="PS50011"/>
    </source>
</evidence>
<dbReference type="InterPro" id="IPR003598">
    <property type="entry name" value="Ig_sub2"/>
</dbReference>
<dbReference type="InterPro" id="IPR011009">
    <property type="entry name" value="Kinase-like_dom_sf"/>
</dbReference>
<feature type="binding site" evidence="6">
    <location>
        <position position="632"/>
    </location>
    <ligand>
        <name>ATP</name>
        <dbReference type="ChEBI" id="CHEBI:30616"/>
    </ligand>
</feature>
<dbReference type="InterPro" id="IPR013783">
    <property type="entry name" value="Ig-like_fold"/>
</dbReference>
<dbReference type="InterPro" id="IPR051336">
    <property type="entry name" value="RhoGEF_Guanine_NuclExch_SF"/>
</dbReference>
<evidence type="ECO:0000259" key="8">
    <source>
        <dbReference type="PROSITE" id="PS50003"/>
    </source>
</evidence>
<keyword evidence="2" id="KW-0963">Cytoplasm</keyword>
<dbReference type="Pfam" id="PF23587">
    <property type="entry name" value="SH3_KALRN"/>
    <property type="match status" value="1"/>
</dbReference>
<dbReference type="Gene3D" id="2.60.40.10">
    <property type="entry name" value="Immunoglobulins"/>
    <property type="match status" value="1"/>
</dbReference>
<accession>A0ABV0MFC3</accession>
<gene>
    <name evidence="11" type="ORF">GOODEAATRI_005688</name>
</gene>
<organism evidence="11 12">
    <name type="scientific">Goodea atripinnis</name>
    <dbReference type="NCBI Taxonomy" id="208336"/>
    <lineage>
        <taxon>Eukaryota</taxon>
        <taxon>Metazoa</taxon>
        <taxon>Chordata</taxon>
        <taxon>Craniata</taxon>
        <taxon>Vertebrata</taxon>
        <taxon>Euteleostomi</taxon>
        <taxon>Actinopterygii</taxon>
        <taxon>Neopterygii</taxon>
        <taxon>Teleostei</taxon>
        <taxon>Neoteleostei</taxon>
        <taxon>Acanthomorphata</taxon>
        <taxon>Ovalentaria</taxon>
        <taxon>Atherinomorphae</taxon>
        <taxon>Cyprinodontiformes</taxon>
        <taxon>Goodeidae</taxon>
        <taxon>Goodea</taxon>
    </lineage>
</organism>
<evidence type="ECO:0000256" key="6">
    <source>
        <dbReference type="PROSITE-ProRule" id="PRU10141"/>
    </source>
</evidence>
<evidence type="ECO:0000256" key="2">
    <source>
        <dbReference type="ARBA" id="ARBA00022490"/>
    </source>
</evidence>
<keyword evidence="12" id="KW-1185">Reference proteome</keyword>
<keyword evidence="3" id="KW-0344">Guanine-nucleotide releasing factor</keyword>
<dbReference type="InterPro" id="IPR017441">
    <property type="entry name" value="Protein_kinase_ATP_BS"/>
</dbReference>
<dbReference type="SMART" id="SM00409">
    <property type="entry name" value="IG"/>
    <property type="match status" value="1"/>
</dbReference>
<dbReference type="InterPro" id="IPR036028">
    <property type="entry name" value="SH3-like_dom_sf"/>
</dbReference>
<feature type="domain" description="Ig-like" evidence="10">
    <location>
        <begin position="489"/>
        <end position="583"/>
    </location>
</feature>
<feature type="domain" description="Protein kinase" evidence="9">
    <location>
        <begin position="603"/>
        <end position="808"/>
    </location>
</feature>
<feature type="compositionally biased region" description="Low complexity" evidence="7">
    <location>
        <begin position="366"/>
        <end position="381"/>
    </location>
</feature>
<dbReference type="EMBL" id="JAHRIO010000261">
    <property type="protein sequence ID" value="MEQ2157816.1"/>
    <property type="molecule type" value="Genomic_DNA"/>
</dbReference>
<evidence type="ECO:0000256" key="4">
    <source>
        <dbReference type="ARBA" id="ARBA00022737"/>
    </source>
</evidence>
<dbReference type="InterPro" id="IPR007110">
    <property type="entry name" value="Ig-like_dom"/>
</dbReference>
<dbReference type="InterPro" id="IPR003599">
    <property type="entry name" value="Ig_sub"/>
</dbReference>
<dbReference type="InterPro" id="IPR001849">
    <property type="entry name" value="PH_domain"/>
</dbReference>
<dbReference type="CDD" id="cd13241">
    <property type="entry name" value="PH2_Kalirin_Trio_p63RhoGEF"/>
    <property type="match status" value="1"/>
</dbReference>
<dbReference type="InterPro" id="IPR013098">
    <property type="entry name" value="Ig_I-set"/>
</dbReference>
<dbReference type="InterPro" id="IPR011993">
    <property type="entry name" value="PH-like_dom_sf"/>
</dbReference>
<dbReference type="SUPFAM" id="SSF48726">
    <property type="entry name" value="Immunoglobulin"/>
    <property type="match status" value="1"/>
</dbReference>
<feature type="domain" description="PH" evidence="8">
    <location>
        <begin position="27"/>
        <end position="141"/>
    </location>
</feature>
<comment type="caution">
    <text evidence="11">The sequence shown here is derived from an EMBL/GenBank/DDBJ whole genome shotgun (WGS) entry which is preliminary data.</text>
</comment>
<evidence type="ECO:0000313" key="12">
    <source>
        <dbReference type="Proteomes" id="UP001476798"/>
    </source>
</evidence>
<sequence length="872" mass="96026">MYIVYCQNKPKSEHIVSEYIDTYFEGKIVAQGRLLLQDTFMVSDQDGGLLSRMKERRVFLFEQIVIFSEPLDKKKGFSTPGYLFKNSIKVSCLGLEENSDDPCKFTLISRSSSGNLERFTLHSTSPGVGQAWVHQVSHILENQRNFLNGGNSSSLCGPRSRPSRIPQPSSRLPQPVHHHHPPGPEGPDRSAGMWSPCHPSLPSYPYSDSPTNGELLASEVFTLKRLDSSQGNNFNNSNRPSDNMDGGLKQTFGGYEENQTHQKTAVPQMPVAPLSFSLRSPRVGTVSPLISPQTPGGGKEPFIPSSPAHKGNSFWAVVPPMPPSPASRPGSFSFPNDNSCGGDSLGRGMASFHRNSSHSKETDRMSTCSSTSEQSVTSTQSNGDYVAVKEDEISVVQGEVVQMLASNQQNMFLVYRAANEHSPAAEGWIPGYVLGHTSSSTTPELPEATIKKSLSWHTALRIRRKSEKRDKEGRKLENGYRKSQDSLANKVSVKFLIPLSDASCESGDNVTLRCKVCGRPRATVSWRGPDNSILSNNGRHSIAYSETGEASLRVLGVSLQDSGVYTCVATNVTGTVTSSASLTVSAPNDGSEDIWKNCFESYYTEITELGRGRFSVTKRCDQRGSKRTIAAKHVNKKLLRREQVLQEIRLLQTLDHPNLVRLLETYETAQSYVLPENIVVEQVCSQPVIKLTDFGDAVQLGPHSSHIHPLLGSPEFSAPELVLGQPASLTSDLWSLGVVTYVLLSGASPFLDESLEETCLNICRLDFSFPDDYFQGVSTEAKDFVCLLLQGEPERRPSAGFCLQYPWLQPRGVASGGYGHVNHTQPPSPSHYGTQLDTSRLISFIERRKHQNDVRPVGTIKSFLQSRLYNHT</sequence>
<dbReference type="PANTHER" id="PTHR22826">
    <property type="entry name" value="RHO GUANINE EXCHANGE FACTOR-RELATED"/>
    <property type="match status" value="1"/>
</dbReference>
<evidence type="ECO:0000313" key="11">
    <source>
        <dbReference type="EMBL" id="MEQ2157816.1"/>
    </source>
</evidence>
<dbReference type="InterPro" id="IPR055251">
    <property type="entry name" value="SOS1_NGEF_PH"/>
</dbReference>
<evidence type="ECO:0000259" key="10">
    <source>
        <dbReference type="PROSITE" id="PS50835"/>
    </source>
</evidence>
<keyword evidence="4" id="KW-0677">Repeat</keyword>
<dbReference type="Proteomes" id="UP001476798">
    <property type="component" value="Unassembled WGS sequence"/>
</dbReference>
<dbReference type="PROSITE" id="PS50835">
    <property type="entry name" value="IG_LIKE"/>
    <property type="match status" value="1"/>
</dbReference>
<dbReference type="SMART" id="SM00408">
    <property type="entry name" value="IGc2"/>
    <property type="match status" value="1"/>
</dbReference>
<dbReference type="SUPFAM" id="SSF50044">
    <property type="entry name" value="SH3-domain"/>
    <property type="match status" value="1"/>
</dbReference>
<feature type="region of interest" description="Disordered" evidence="7">
    <location>
        <begin position="350"/>
        <end position="381"/>
    </location>
</feature>
<dbReference type="SUPFAM" id="SSF56112">
    <property type="entry name" value="Protein kinase-like (PK-like)"/>
    <property type="match status" value="1"/>
</dbReference>
<evidence type="ECO:0000256" key="7">
    <source>
        <dbReference type="SAM" id="MobiDB-lite"/>
    </source>
</evidence>
<dbReference type="PANTHER" id="PTHR22826:SF104">
    <property type="entry name" value="TRIPLE FUNCTIONAL DOMAIN PROTEIN"/>
    <property type="match status" value="1"/>
</dbReference>
<feature type="region of interest" description="Disordered" evidence="7">
    <location>
        <begin position="150"/>
        <end position="196"/>
    </location>
</feature>
<dbReference type="PROSITE" id="PS50011">
    <property type="entry name" value="PROTEIN_KINASE_DOM"/>
    <property type="match status" value="1"/>
</dbReference>
<dbReference type="SUPFAM" id="SSF50729">
    <property type="entry name" value="PH domain-like"/>
    <property type="match status" value="1"/>
</dbReference>
<dbReference type="InterPro" id="IPR047053">
    <property type="entry name" value="Kalirin_TRIO_SH3_2"/>
</dbReference>
<dbReference type="PROSITE" id="PS00107">
    <property type="entry name" value="PROTEIN_KINASE_ATP"/>
    <property type="match status" value="1"/>
</dbReference>
<evidence type="ECO:0000256" key="3">
    <source>
        <dbReference type="ARBA" id="ARBA00022658"/>
    </source>
</evidence>
<dbReference type="Gene3D" id="2.30.30.40">
    <property type="entry name" value="SH3 Domains"/>
    <property type="match status" value="1"/>
</dbReference>
<keyword evidence="6" id="KW-0067">ATP-binding</keyword>
<proteinExistence type="predicted"/>